<proteinExistence type="predicted"/>
<accession>A0A8S5TBH3</accession>
<evidence type="ECO:0000313" key="1">
    <source>
        <dbReference type="EMBL" id="DAF60668.1"/>
    </source>
</evidence>
<protein>
    <submittedName>
        <fullName evidence="1">Iron dependent repressor</fullName>
    </submittedName>
</protein>
<dbReference type="EMBL" id="BK032792">
    <property type="protein sequence ID" value="DAF60668.1"/>
    <property type="molecule type" value="Genomic_DNA"/>
</dbReference>
<name>A0A8S5TBH3_9CAUD</name>
<organism evidence="1">
    <name type="scientific">Podoviridae sp. ctwJH20</name>
    <dbReference type="NCBI Taxonomy" id="2827753"/>
    <lineage>
        <taxon>Viruses</taxon>
        <taxon>Duplodnaviria</taxon>
        <taxon>Heunggongvirae</taxon>
        <taxon>Uroviricota</taxon>
        <taxon>Caudoviricetes</taxon>
    </lineage>
</organism>
<sequence>MSDIETLRAAAERIAAHNVALRSFVLRLLDPEDLGHAVSAEVRQRASSLLSMQNICPPCNNHCRQGRECPNR</sequence>
<reference evidence="1" key="1">
    <citation type="journal article" date="2021" name="Proc. Natl. Acad. Sci. U.S.A.">
        <title>A Catalog of Tens of Thousands of Viruses from Human Metagenomes Reveals Hidden Associations with Chronic Diseases.</title>
        <authorList>
            <person name="Tisza M.J."/>
            <person name="Buck C.B."/>
        </authorList>
    </citation>
    <scope>NUCLEOTIDE SEQUENCE</scope>
    <source>
        <strain evidence="1">CtwJH20</strain>
    </source>
</reference>